<accession>A0ABT9G7M0</accession>
<comment type="caution">
    <text evidence="1">The sequence shown here is derived from an EMBL/GenBank/DDBJ whole genome shotgun (WGS) entry which is preliminary data.</text>
</comment>
<dbReference type="RefSeq" id="WP_305751030.1">
    <property type="nucleotide sequence ID" value="NZ_JAUZEE010000012.1"/>
</dbReference>
<dbReference type="Proteomes" id="UP001235760">
    <property type="component" value="Unassembled WGS sequence"/>
</dbReference>
<name>A0ABT9G7M0_LEPDI</name>
<reference evidence="1 2" key="1">
    <citation type="submission" date="2023-08" db="EMBL/GenBank/DDBJ databases">
        <authorList>
            <person name="Roldan D.M."/>
            <person name="Menes R.J."/>
        </authorList>
    </citation>
    <scope>NUCLEOTIDE SEQUENCE [LARGE SCALE GENOMIC DNA]</scope>
    <source>
        <strain evidence="1 2">CCM 2812</strain>
    </source>
</reference>
<evidence type="ECO:0000313" key="1">
    <source>
        <dbReference type="EMBL" id="MDP4302488.1"/>
    </source>
</evidence>
<gene>
    <name evidence="1" type="ORF">Q8X39_17760</name>
</gene>
<organism evidence="1 2">
    <name type="scientific">Leptothrix discophora</name>
    <dbReference type="NCBI Taxonomy" id="89"/>
    <lineage>
        <taxon>Bacteria</taxon>
        <taxon>Pseudomonadati</taxon>
        <taxon>Pseudomonadota</taxon>
        <taxon>Betaproteobacteria</taxon>
        <taxon>Burkholderiales</taxon>
        <taxon>Sphaerotilaceae</taxon>
        <taxon>Leptothrix</taxon>
    </lineage>
</organism>
<protein>
    <submittedName>
        <fullName evidence="1">Uncharacterized protein</fullName>
    </submittedName>
</protein>
<proteinExistence type="predicted"/>
<sequence>MASQRSLSQRHRSMLLLVDGRRDVDEVLRLARQQGVSRGYLDELLALGLIVECAPMPQVAEEPAGWSHPASQVQPDSSRPDLLDTIGLAPPLSNTQLADLADDDGSLARARSLIQQALLSQAPVSGAVTLLRVRRTRNRRDLMALLPEVQARLARPQHLAEARQLISQVERLLAG</sequence>
<evidence type="ECO:0000313" key="2">
    <source>
        <dbReference type="Proteomes" id="UP001235760"/>
    </source>
</evidence>
<keyword evidence="2" id="KW-1185">Reference proteome</keyword>
<dbReference type="EMBL" id="JAUZEE010000012">
    <property type="protein sequence ID" value="MDP4302488.1"/>
    <property type="molecule type" value="Genomic_DNA"/>
</dbReference>